<name>A0A7G8PU55_9FLAO</name>
<evidence type="ECO:0000313" key="3">
    <source>
        <dbReference type="Proteomes" id="UP000515514"/>
    </source>
</evidence>
<dbReference type="KEGG" id="alti:ALE3EI_1306"/>
<keyword evidence="3" id="KW-1185">Reference proteome</keyword>
<gene>
    <name evidence="2" type="ORF">ALE3EI_1306</name>
</gene>
<dbReference type="Proteomes" id="UP000515514">
    <property type="component" value="Chromosome"/>
</dbReference>
<dbReference type="RefSeq" id="WP_186992139.1">
    <property type="nucleotide sequence ID" value="NZ_CP052909.1"/>
</dbReference>
<sequence length="61" mass="6827">MKRSIYISMVVLLGVAFTSCGTAISVKKQSTEVAGYTLKNKKEQFQQKILHKEVKTVIVQP</sequence>
<evidence type="ECO:0000313" key="2">
    <source>
        <dbReference type="EMBL" id="QNJ97871.1"/>
    </source>
</evidence>
<keyword evidence="1" id="KW-0732">Signal</keyword>
<dbReference type="AlphaFoldDB" id="A0A7G8PU55"/>
<dbReference type="EMBL" id="CP052909">
    <property type="protein sequence ID" value="QNJ97871.1"/>
    <property type="molecule type" value="Genomic_DNA"/>
</dbReference>
<organism evidence="2 3">
    <name type="scientific">Constantimarinum furrinae</name>
    <dbReference type="NCBI Taxonomy" id="2562285"/>
    <lineage>
        <taxon>Bacteria</taxon>
        <taxon>Pseudomonadati</taxon>
        <taxon>Bacteroidota</taxon>
        <taxon>Flavobacteriia</taxon>
        <taxon>Flavobacteriales</taxon>
        <taxon>Flavobacteriaceae</taxon>
        <taxon>Altibacter/Constantimarinum group</taxon>
        <taxon>Constantimarinum</taxon>
    </lineage>
</organism>
<proteinExistence type="predicted"/>
<feature type="signal peptide" evidence="1">
    <location>
        <begin position="1"/>
        <end position="23"/>
    </location>
</feature>
<accession>A0A7G8PU55</accession>
<reference evidence="2 3" key="1">
    <citation type="submission" date="2020-04" db="EMBL/GenBank/DDBJ databases">
        <title>Genome sequence of Altibacter aquimarinus strain ALE3EI.</title>
        <authorList>
            <person name="Oh H.-M."/>
            <person name="Jang D."/>
        </authorList>
    </citation>
    <scope>NUCLEOTIDE SEQUENCE [LARGE SCALE GENOMIC DNA]</scope>
    <source>
        <strain evidence="2 3">ALE3EI</strain>
    </source>
</reference>
<feature type="chain" id="PRO_5028872512" evidence="1">
    <location>
        <begin position="24"/>
        <end position="61"/>
    </location>
</feature>
<evidence type="ECO:0000256" key="1">
    <source>
        <dbReference type="SAM" id="SignalP"/>
    </source>
</evidence>
<protein>
    <submittedName>
        <fullName evidence="2">Uncharacterized protein</fullName>
    </submittedName>
</protein>
<dbReference type="PROSITE" id="PS51257">
    <property type="entry name" value="PROKAR_LIPOPROTEIN"/>
    <property type="match status" value="1"/>
</dbReference>